<dbReference type="AlphaFoldDB" id="A0A0A9FHB5"/>
<protein>
    <submittedName>
        <fullName evidence="1">Uncharacterized protein</fullName>
    </submittedName>
</protein>
<reference evidence="1" key="2">
    <citation type="journal article" date="2015" name="Data Brief">
        <title>Shoot transcriptome of the giant reed, Arundo donax.</title>
        <authorList>
            <person name="Barrero R.A."/>
            <person name="Guerrero F.D."/>
            <person name="Moolhuijzen P."/>
            <person name="Goolsby J.A."/>
            <person name="Tidwell J."/>
            <person name="Bellgard S.E."/>
            <person name="Bellgard M.I."/>
        </authorList>
    </citation>
    <scope>NUCLEOTIDE SEQUENCE</scope>
    <source>
        <tissue evidence="1">Shoot tissue taken approximately 20 cm above the soil surface</tissue>
    </source>
</reference>
<dbReference type="EMBL" id="GBRH01190268">
    <property type="protein sequence ID" value="JAE07628.1"/>
    <property type="molecule type" value="Transcribed_RNA"/>
</dbReference>
<reference evidence="1" key="1">
    <citation type="submission" date="2014-09" db="EMBL/GenBank/DDBJ databases">
        <authorList>
            <person name="Magalhaes I.L.F."/>
            <person name="Oliveira U."/>
            <person name="Santos F.R."/>
            <person name="Vidigal T.H.D.A."/>
            <person name="Brescovit A.D."/>
            <person name="Santos A.J."/>
        </authorList>
    </citation>
    <scope>NUCLEOTIDE SEQUENCE</scope>
    <source>
        <tissue evidence="1">Shoot tissue taken approximately 20 cm above the soil surface</tissue>
    </source>
</reference>
<proteinExistence type="predicted"/>
<organism evidence="1">
    <name type="scientific">Arundo donax</name>
    <name type="common">Giant reed</name>
    <name type="synonym">Donax arundinaceus</name>
    <dbReference type="NCBI Taxonomy" id="35708"/>
    <lineage>
        <taxon>Eukaryota</taxon>
        <taxon>Viridiplantae</taxon>
        <taxon>Streptophyta</taxon>
        <taxon>Embryophyta</taxon>
        <taxon>Tracheophyta</taxon>
        <taxon>Spermatophyta</taxon>
        <taxon>Magnoliopsida</taxon>
        <taxon>Liliopsida</taxon>
        <taxon>Poales</taxon>
        <taxon>Poaceae</taxon>
        <taxon>PACMAD clade</taxon>
        <taxon>Arundinoideae</taxon>
        <taxon>Arundineae</taxon>
        <taxon>Arundo</taxon>
    </lineage>
</organism>
<accession>A0A0A9FHB5</accession>
<name>A0A0A9FHB5_ARUDO</name>
<evidence type="ECO:0000313" key="1">
    <source>
        <dbReference type="EMBL" id="JAE07628.1"/>
    </source>
</evidence>
<sequence>MSSDVMQLTWLGGGCSCYAKPFIKRPIEDGTRLIGILSLTSINMHKLFLASQNAP</sequence>